<feature type="compositionally biased region" description="Polar residues" evidence="1">
    <location>
        <begin position="39"/>
        <end position="48"/>
    </location>
</feature>
<evidence type="ECO:0000313" key="3">
    <source>
        <dbReference type="Proteomes" id="UP000244905"/>
    </source>
</evidence>
<evidence type="ECO:0000256" key="1">
    <source>
        <dbReference type="SAM" id="MobiDB-lite"/>
    </source>
</evidence>
<reference evidence="3" key="1">
    <citation type="submission" date="2018-02" db="EMBL/GenBank/DDBJ databases">
        <authorList>
            <person name="Clavel T."/>
            <person name="Strowig T."/>
        </authorList>
    </citation>
    <scope>NUCLEOTIDE SEQUENCE [LARGE SCALE GENOMIC DNA]</scope>
    <source>
        <strain evidence="3">DSM 103720</strain>
    </source>
</reference>
<feature type="compositionally biased region" description="Basic residues" evidence="1">
    <location>
        <begin position="52"/>
        <end position="61"/>
    </location>
</feature>
<dbReference type="Proteomes" id="UP000244905">
    <property type="component" value="Unassembled WGS sequence"/>
</dbReference>
<feature type="region of interest" description="Disordered" evidence="1">
    <location>
        <begin position="80"/>
        <end position="99"/>
    </location>
</feature>
<dbReference type="AlphaFoldDB" id="A0A2V1IP20"/>
<organism evidence="2 3">
    <name type="scientific">Duncaniella muris</name>
    <dbReference type="NCBI Taxonomy" id="2094150"/>
    <lineage>
        <taxon>Bacteria</taxon>
        <taxon>Pseudomonadati</taxon>
        <taxon>Bacteroidota</taxon>
        <taxon>Bacteroidia</taxon>
        <taxon>Bacteroidales</taxon>
        <taxon>Muribaculaceae</taxon>
        <taxon>Duncaniella</taxon>
    </lineage>
</organism>
<dbReference type="EMBL" id="PUEC01000003">
    <property type="protein sequence ID" value="PWB03994.1"/>
    <property type="molecule type" value="Genomic_DNA"/>
</dbReference>
<keyword evidence="3" id="KW-1185">Reference proteome</keyword>
<name>A0A2V1IP20_9BACT</name>
<proteinExistence type="predicted"/>
<dbReference type="GeneID" id="82525182"/>
<dbReference type="RefSeq" id="WP_107031338.1">
    <property type="nucleotide sequence ID" value="NZ_CAONIQ010000012.1"/>
</dbReference>
<comment type="caution">
    <text evidence="2">The sequence shown here is derived from an EMBL/GenBank/DDBJ whole genome shotgun (WGS) entry which is preliminary data.</text>
</comment>
<feature type="region of interest" description="Disordered" evidence="1">
    <location>
        <begin position="31"/>
        <end position="70"/>
    </location>
</feature>
<protein>
    <submittedName>
        <fullName evidence="2">Uncharacterized protein</fullName>
    </submittedName>
</protein>
<gene>
    <name evidence="2" type="ORF">C5O23_02310</name>
</gene>
<evidence type="ECO:0000313" key="2">
    <source>
        <dbReference type="EMBL" id="PWB03994.1"/>
    </source>
</evidence>
<sequence>MEKLILFLIVFGVGSFFEYLKKKREQRADSVAGKIFGSAQASETTARTVAQKPRRKPKKAERKPPLPVSCVQTPADAGISRLSQQPPALPDEVGSIFDESPIDEAGKNQEVFASGKQEQDLSEHYQRWRRAIIDSEILQRKF</sequence>
<accession>A0A2V1IP20</accession>